<accession>A0A395M8S7</accession>
<feature type="compositionally biased region" description="Polar residues" evidence="1">
    <location>
        <begin position="199"/>
        <end position="208"/>
    </location>
</feature>
<dbReference type="PANTHER" id="PTHR35043">
    <property type="entry name" value="TRANSCRIPTION FACTOR DOMAIN-CONTAINING PROTEIN"/>
    <property type="match status" value="1"/>
</dbReference>
<sequence length="208" mass="23839">MGVRYNYGNCGGYRTLWPGQYAWLLNNRLVSWQTHKDWGLAKEDISDKNKADGPVKLAALLQVIWFTLQCITRVAHQLPLATLETMTLAYVFNALVTYALWWERPKDIVTASFVDLPQMTADQWEKFENLAMENTYDVSDPNQEQSDAIAWYVVPRDCRDEEVGMMENREQDSEESLSLPGPSPQKVEPTISVAEEDNNVTTEWDANL</sequence>
<evidence type="ECO:0000313" key="3">
    <source>
        <dbReference type="Proteomes" id="UP000265631"/>
    </source>
</evidence>
<dbReference type="EMBL" id="PXXK01000442">
    <property type="protein sequence ID" value="RFN44317.1"/>
    <property type="molecule type" value="Genomic_DNA"/>
</dbReference>
<gene>
    <name evidence="2" type="ORF">FIE12Z_11423</name>
</gene>
<proteinExistence type="predicted"/>
<reference evidence="2 3" key="1">
    <citation type="journal article" date="2018" name="PLoS Pathog.">
        <title>Evolution of structural diversity of trichothecenes, a family of toxins produced by plant pathogenic and entomopathogenic fungi.</title>
        <authorList>
            <person name="Proctor R.H."/>
            <person name="McCormick S.P."/>
            <person name="Kim H.S."/>
            <person name="Cardoza R.E."/>
            <person name="Stanley A.M."/>
            <person name="Lindo L."/>
            <person name="Kelly A."/>
            <person name="Brown D.W."/>
            <person name="Lee T."/>
            <person name="Vaughan M.M."/>
            <person name="Alexander N.J."/>
            <person name="Busman M."/>
            <person name="Gutierrez S."/>
        </authorList>
    </citation>
    <scope>NUCLEOTIDE SEQUENCE [LARGE SCALE GENOMIC DNA]</scope>
    <source>
        <strain evidence="2 3">NRRL 13405</strain>
    </source>
</reference>
<evidence type="ECO:0000256" key="1">
    <source>
        <dbReference type="SAM" id="MobiDB-lite"/>
    </source>
</evidence>
<name>A0A395M8S7_9HYPO</name>
<feature type="region of interest" description="Disordered" evidence="1">
    <location>
        <begin position="167"/>
        <end position="208"/>
    </location>
</feature>
<protein>
    <submittedName>
        <fullName evidence="2">Uncharacterized protein</fullName>
    </submittedName>
</protein>
<dbReference type="Proteomes" id="UP000265631">
    <property type="component" value="Unassembled WGS sequence"/>
</dbReference>
<dbReference type="AlphaFoldDB" id="A0A395M8S7"/>
<comment type="caution">
    <text evidence="2">The sequence shown here is derived from an EMBL/GenBank/DDBJ whole genome shotgun (WGS) entry which is preliminary data.</text>
</comment>
<dbReference type="PANTHER" id="PTHR35043:SF8">
    <property type="entry name" value="DUF4220 DOMAIN-CONTAINING PROTEIN"/>
    <property type="match status" value="1"/>
</dbReference>
<organism evidence="2 3">
    <name type="scientific">Fusarium flagelliforme</name>
    <dbReference type="NCBI Taxonomy" id="2675880"/>
    <lineage>
        <taxon>Eukaryota</taxon>
        <taxon>Fungi</taxon>
        <taxon>Dikarya</taxon>
        <taxon>Ascomycota</taxon>
        <taxon>Pezizomycotina</taxon>
        <taxon>Sordariomycetes</taxon>
        <taxon>Hypocreomycetidae</taxon>
        <taxon>Hypocreales</taxon>
        <taxon>Nectriaceae</taxon>
        <taxon>Fusarium</taxon>
        <taxon>Fusarium incarnatum-equiseti species complex</taxon>
    </lineage>
</organism>
<keyword evidence="3" id="KW-1185">Reference proteome</keyword>
<evidence type="ECO:0000313" key="2">
    <source>
        <dbReference type="EMBL" id="RFN44317.1"/>
    </source>
</evidence>